<evidence type="ECO:0000313" key="5">
    <source>
        <dbReference type="Proteomes" id="UP000655420"/>
    </source>
</evidence>
<evidence type="ECO:0000256" key="1">
    <source>
        <dbReference type="PIRNR" id="PIRNR006162"/>
    </source>
</evidence>
<sequence length="164" mass="16877">MSALPRLIATGLGLGHLPAPGTVASAATIPLAWVLHAAGGFWLVAAATLAAIAGGYWAAARYTQGKADADPSEVVIDEVAGMLIALWPLSFGLTLSGAEPHVFPWPGWVLGFLLFRFFDILKPPPVSWAERAPGALGIMLDDLVAGALTGVIATIAAGVAHGWF</sequence>
<keyword evidence="5" id="KW-1185">Reference proteome</keyword>
<dbReference type="Proteomes" id="UP000655420">
    <property type="component" value="Unassembled WGS sequence"/>
</dbReference>
<dbReference type="GO" id="GO:0006655">
    <property type="term" value="P:phosphatidylglycerol biosynthetic process"/>
    <property type="evidence" value="ECO:0007669"/>
    <property type="project" value="UniProtKB-UniPathway"/>
</dbReference>
<dbReference type="CDD" id="cd06971">
    <property type="entry name" value="PgpA"/>
    <property type="match status" value="1"/>
</dbReference>
<keyword evidence="1" id="KW-0460">Magnesium</keyword>
<keyword evidence="1" id="KW-1003">Cell membrane</keyword>
<dbReference type="InterPro" id="IPR026037">
    <property type="entry name" value="PgpA"/>
</dbReference>
<feature type="transmembrane region" description="Helical" evidence="2">
    <location>
        <begin position="142"/>
        <end position="163"/>
    </location>
</feature>
<dbReference type="SUPFAM" id="SSF101307">
    <property type="entry name" value="YutG-like"/>
    <property type="match status" value="1"/>
</dbReference>
<keyword evidence="1 2" id="KW-0472">Membrane</keyword>
<dbReference type="AlphaFoldDB" id="A0A8J7M410"/>
<organism evidence="4 5">
    <name type="scientific">Thermohalobaculum xanthum</name>
    <dbReference type="NCBI Taxonomy" id="2753746"/>
    <lineage>
        <taxon>Bacteria</taxon>
        <taxon>Pseudomonadati</taxon>
        <taxon>Pseudomonadota</taxon>
        <taxon>Alphaproteobacteria</taxon>
        <taxon>Rhodobacterales</taxon>
        <taxon>Paracoccaceae</taxon>
        <taxon>Thermohalobaculum</taxon>
    </lineage>
</organism>
<dbReference type="RefSeq" id="WP_200606327.1">
    <property type="nucleotide sequence ID" value="NZ_JAEHHL010000001.1"/>
</dbReference>
<comment type="subcellular location">
    <subcellularLocation>
        <location evidence="1">Cell inner membrane</location>
        <topology evidence="1">Multi-pass membrane protein</topology>
    </subcellularLocation>
</comment>
<gene>
    <name evidence="4" type="ORF">H0I76_02060</name>
</gene>
<dbReference type="PANTHER" id="PTHR36305">
    <property type="entry name" value="PHOSPHATIDYLGLYCEROPHOSPHATASE A"/>
    <property type="match status" value="1"/>
</dbReference>
<comment type="pathway">
    <text evidence="1">Phospholipid metabolism; phosphatidylglycerol biosynthesis; phosphatidylglycerol from CDP-diacylglycerol: step 2/2.</text>
</comment>
<feature type="transmembrane region" description="Helical" evidence="2">
    <location>
        <begin position="41"/>
        <end position="59"/>
    </location>
</feature>
<dbReference type="GO" id="GO:0009395">
    <property type="term" value="P:phospholipid catabolic process"/>
    <property type="evidence" value="ECO:0007669"/>
    <property type="project" value="UniProtKB-KW"/>
</dbReference>
<keyword evidence="1" id="KW-1208">Phospholipid metabolism</keyword>
<dbReference type="PANTHER" id="PTHR36305:SF1">
    <property type="entry name" value="PHOSPHATIDYLGLYCEROPHOSPHATASE A"/>
    <property type="match status" value="1"/>
</dbReference>
<dbReference type="GO" id="GO:0005886">
    <property type="term" value="C:plasma membrane"/>
    <property type="evidence" value="ECO:0007669"/>
    <property type="project" value="UniProtKB-SubCell"/>
</dbReference>
<feature type="transmembrane region" description="Helical" evidence="2">
    <location>
        <begin position="79"/>
        <end position="97"/>
    </location>
</feature>
<comment type="catalytic activity">
    <reaction evidence="1">
        <text>a 1,2-diacyl-sn-glycero-3-phospho-(1'-sn-glycero-3'-phosphate) + H2O = a 1,2-diacyl-sn-glycero-3-phospho-(1'-sn-glycerol) + phosphate</text>
        <dbReference type="Rhea" id="RHEA:33751"/>
        <dbReference type="ChEBI" id="CHEBI:15377"/>
        <dbReference type="ChEBI" id="CHEBI:43474"/>
        <dbReference type="ChEBI" id="CHEBI:60110"/>
        <dbReference type="ChEBI" id="CHEBI:64716"/>
        <dbReference type="EC" id="3.1.3.27"/>
    </reaction>
</comment>
<dbReference type="UniPathway" id="UPA00084">
    <property type="reaction ID" value="UER00504"/>
</dbReference>
<keyword evidence="1" id="KW-0442">Lipid degradation</keyword>
<comment type="function">
    <text evidence="1">Lipid phosphatase which dephosphorylates phosphatidylglycerophosphate (PGP) to phosphatidylglycerol (PG).</text>
</comment>
<proteinExistence type="predicted"/>
<reference evidence="4" key="1">
    <citation type="submission" date="2020-12" db="EMBL/GenBank/DDBJ databases">
        <title>Bacterial taxonomy.</title>
        <authorList>
            <person name="Pan X."/>
        </authorList>
    </citation>
    <scope>NUCLEOTIDE SEQUENCE</scope>
    <source>
        <strain evidence="4">M0105</strain>
    </source>
</reference>
<protein>
    <recommendedName>
        <fullName evidence="1">Phosphatidylglycerophosphatase A</fullName>
        <ecNumber evidence="1">3.1.3.27</ecNumber>
    </recommendedName>
    <alternativeName>
        <fullName evidence="1">Phosphatidylglycerolphosphate phosphatase A</fullName>
    </alternativeName>
</protein>
<keyword evidence="2" id="KW-1133">Transmembrane helix</keyword>
<keyword evidence="1" id="KW-0595">Phospholipid degradation</keyword>
<feature type="domain" description="YutG/PgpA" evidence="3">
    <location>
        <begin position="7"/>
        <end position="156"/>
    </location>
</feature>
<accession>A0A8J7M410</accession>
<dbReference type="EC" id="3.1.3.27" evidence="1"/>
<dbReference type="InterPro" id="IPR036681">
    <property type="entry name" value="PgpA-like_sf"/>
</dbReference>
<dbReference type="PIRSF" id="PIRSF006162">
    <property type="entry name" value="PgpA"/>
    <property type="match status" value="1"/>
</dbReference>
<dbReference type="InterPro" id="IPR007686">
    <property type="entry name" value="YutG/PgpA"/>
</dbReference>
<evidence type="ECO:0000259" key="3">
    <source>
        <dbReference type="Pfam" id="PF04608"/>
    </source>
</evidence>
<keyword evidence="1" id="KW-0443">Lipid metabolism</keyword>
<comment type="cofactor">
    <cofactor evidence="1">
        <name>Mg(2+)</name>
        <dbReference type="ChEBI" id="CHEBI:18420"/>
    </cofactor>
</comment>
<keyword evidence="1" id="KW-0378">Hydrolase</keyword>
<evidence type="ECO:0000313" key="4">
    <source>
        <dbReference type="EMBL" id="MBK0397961.1"/>
    </source>
</evidence>
<dbReference type="EMBL" id="JAEHHL010000001">
    <property type="protein sequence ID" value="MBK0397961.1"/>
    <property type="molecule type" value="Genomic_DNA"/>
</dbReference>
<dbReference type="GO" id="GO:0046872">
    <property type="term" value="F:metal ion binding"/>
    <property type="evidence" value="ECO:0007669"/>
    <property type="project" value="UniProtKB-KW"/>
</dbReference>
<comment type="caution">
    <text evidence="4">The sequence shown here is derived from an EMBL/GenBank/DDBJ whole genome shotgun (WGS) entry which is preliminary data.</text>
</comment>
<evidence type="ECO:0000256" key="2">
    <source>
        <dbReference type="SAM" id="Phobius"/>
    </source>
</evidence>
<name>A0A8J7M410_9RHOB</name>
<keyword evidence="1 2" id="KW-0812">Transmembrane</keyword>
<dbReference type="Pfam" id="PF04608">
    <property type="entry name" value="PgpA"/>
    <property type="match status" value="1"/>
</dbReference>
<keyword evidence="1" id="KW-0479">Metal-binding</keyword>
<keyword evidence="1" id="KW-0997">Cell inner membrane</keyword>
<dbReference type="GO" id="GO:0008962">
    <property type="term" value="F:phosphatidylglycerophosphatase activity"/>
    <property type="evidence" value="ECO:0007669"/>
    <property type="project" value="UniProtKB-EC"/>
</dbReference>